<comment type="caution">
    <text evidence="4">The sequence shown here is derived from an EMBL/GenBank/DDBJ whole genome shotgun (WGS) entry which is preliminary data.</text>
</comment>
<organism evidence="4 5">
    <name type="scientific">Rhodococcus wratislaviensis NBRC 100605</name>
    <dbReference type="NCBI Taxonomy" id="1219028"/>
    <lineage>
        <taxon>Bacteria</taxon>
        <taxon>Bacillati</taxon>
        <taxon>Actinomycetota</taxon>
        <taxon>Actinomycetes</taxon>
        <taxon>Mycobacteriales</taxon>
        <taxon>Nocardiaceae</taxon>
        <taxon>Rhodococcus</taxon>
    </lineage>
</organism>
<evidence type="ECO:0000256" key="1">
    <source>
        <dbReference type="ARBA" id="ARBA00023125"/>
    </source>
</evidence>
<accession>X0R979</accession>
<proteinExistence type="predicted"/>
<dbReference type="AlphaFoldDB" id="X0R979"/>
<dbReference type="RefSeq" id="WP_052033417.1">
    <property type="nucleotide sequence ID" value="NZ_BAWF01000041.1"/>
</dbReference>
<keyword evidence="5" id="KW-1185">Reference proteome</keyword>
<dbReference type="Pfam" id="PF00440">
    <property type="entry name" value="TetR_N"/>
    <property type="match status" value="1"/>
</dbReference>
<dbReference type="PANTHER" id="PTHR30055">
    <property type="entry name" value="HTH-TYPE TRANSCRIPTIONAL REGULATOR RUTR"/>
    <property type="match status" value="1"/>
</dbReference>
<dbReference type="InterPro" id="IPR050109">
    <property type="entry name" value="HTH-type_TetR-like_transc_reg"/>
</dbReference>
<dbReference type="PANTHER" id="PTHR30055:SF239">
    <property type="entry name" value="TRANSCRIPTIONAL REGULATORY PROTEIN"/>
    <property type="match status" value="1"/>
</dbReference>
<evidence type="ECO:0000313" key="5">
    <source>
        <dbReference type="Proteomes" id="UP000019491"/>
    </source>
</evidence>
<dbReference type="SUPFAM" id="SSF48498">
    <property type="entry name" value="Tetracyclin repressor-like, C-terminal domain"/>
    <property type="match status" value="1"/>
</dbReference>
<feature type="DNA-binding region" description="H-T-H motif" evidence="2">
    <location>
        <begin position="38"/>
        <end position="57"/>
    </location>
</feature>
<dbReference type="EMBL" id="BAWF01000041">
    <property type="protein sequence ID" value="GAF47535.1"/>
    <property type="molecule type" value="Genomic_DNA"/>
</dbReference>
<name>X0R979_RHOWR</name>
<dbReference type="InterPro" id="IPR001647">
    <property type="entry name" value="HTH_TetR"/>
</dbReference>
<reference evidence="4 5" key="1">
    <citation type="submission" date="2014-02" db="EMBL/GenBank/DDBJ databases">
        <title>Whole genome shotgun sequence of Rhodococcus wratislaviensis NBRC 100605.</title>
        <authorList>
            <person name="Hosoyama A."/>
            <person name="Tsuchikane K."/>
            <person name="Yoshida I."/>
            <person name="Ohji S."/>
            <person name="Ichikawa N."/>
            <person name="Yamazoe A."/>
            <person name="Fujita N."/>
        </authorList>
    </citation>
    <scope>NUCLEOTIDE SEQUENCE [LARGE SCALE GENOMIC DNA]</scope>
    <source>
        <strain evidence="4 5">NBRC 100605</strain>
    </source>
</reference>
<feature type="domain" description="HTH tetR-type" evidence="3">
    <location>
        <begin position="15"/>
        <end position="75"/>
    </location>
</feature>
<dbReference type="GO" id="GO:0003700">
    <property type="term" value="F:DNA-binding transcription factor activity"/>
    <property type="evidence" value="ECO:0007669"/>
    <property type="project" value="TreeGrafter"/>
</dbReference>
<dbReference type="Gene3D" id="1.10.10.60">
    <property type="entry name" value="Homeodomain-like"/>
    <property type="match status" value="1"/>
</dbReference>
<dbReference type="PROSITE" id="PS50977">
    <property type="entry name" value="HTH_TETR_2"/>
    <property type="match status" value="1"/>
</dbReference>
<dbReference type="Gene3D" id="1.10.357.10">
    <property type="entry name" value="Tetracycline Repressor, domain 2"/>
    <property type="match status" value="1"/>
</dbReference>
<evidence type="ECO:0000259" key="3">
    <source>
        <dbReference type="PROSITE" id="PS50977"/>
    </source>
</evidence>
<dbReference type="InterPro" id="IPR009057">
    <property type="entry name" value="Homeodomain-like_sf"/>
</dbReference>
<keyword evidence="1 2" id="KW-0238">DNA-binding</keyword>
<dbReference type="PRINTS" id="PR00455">
    <property type="entry name" value="HTHTETR"/>
</dbReference>
<dbReference type="Proteomes" id="UP000019491">
    <property type="component" value="Unassembled WGS sequence"/>
</dbReference>
<dbReference type="InterPro" id="IPR036271">
    <property type="entry name" value="Tet_transcr_reg_TetR-rel_C_sf"/>
</dbReference>
<sequence length="229" mass="24871">MPQDKPGRGRGISAGLNREMVVAAAERIVTQRGVQNASLRAVAVALGVTPGAIYSYVADRRELLDAVADAFLAREVLARLPEQAPPLDALRLICRLLHAAGRTHPALLSAVVGHIPERAGTAQMEIAERMLRALRAAGADQEMAQRLYRRLVALCLGYALHDANLSSLKEPEARRRLEVHATSSTYPEVASYARGLSAPRASDWLDREIEQALLDLHAETARALDTPHV</sequence>
<gene>
    <name evidence="4" type="ORF">RW1_041_00830</name>
</gene>
<protein>
    <recommendedName>
        <fullName evidence="3">HTH tetR-type domain-containing protein</fullName>
    </recommendedName>
</protein>
<dbReference type="SUPFAM" id="SSF46689">
    <property type="entry name" value="Homeodomain-like"/>
    <property type="match status" value="1"/>
</dbReference>
<dbReference type="GO" id="GO:0000976">
    <property type="term" value="F:transcription cis-regulatory region binding"/>
    <property type="evidence" value="ECO:0007669"/>
    <property type="project" value="TreeGrafter"/>
</dbReference>
<evidence type="ECO:0000256" key="2">
    <source>
        <dbReference type="PROSITE-ProRule" id="PRU00335"/>
    </source>
</evidence>
<evidence type="ECO:0000313" key="4">
    <source>
        <dbReference type="EMBL" id="GAF47535.1"/>
    </source>
</evidence>
<dbReference type="OrthoDB" id="3819648at2"/>